<dbReference type="GO" id="GO:0006508">
    <property type="term" value="P:proteolysis"/>
    <property type="evidence" value="ECO:0007669"/>
    <property type="project" value="UniProtKB-KW"/>
</dbReference>
<evidence type="ECO:0000256" key="7">
    <source>
        <dbReference type="ARBA" id="ARBA00022997"/>
    </source>
</evidence>
<dbReference type="Proteomes" id="UP000239833">
    <property type="component" value="Chromosome"/>
</dbReference>
<dbReference type="GeneID" id="64220618"/>
<dbReference type="GO" id="GO:0016805">
    <property type="term" value="F:dipeptidase activity"/>
    <property type="evidence" value="ECO:0007669"/>
    <property type="project" value="UniProtKB-KW"/>
</dbReference>
<dbReference type="Gene3D" id="3.30.70.360">
    <property type="match status" value="2"/>
</dbReference>
<dbReference type="CDD" id="cd03888">
    <property type="entry name" value="M20_PepV"/>
    <property type="match status" value="1"/>
</dbReference>
<evidence type="ECO:0000259" key="9">
    <source>
        <dbReference type="Pfam" id="PF07687"/>
    </source>
</evidence>
<dbReference type="InterPro" id="IPR002933">
    <property type="entry name" value="Peptidase_M20"/>
</dbReference>
<keyword evidence="7" id="KW-0224">Dipeptidase</keyword>
<gene>
    <name evidence="10" type="primary">ytjP</name>
    <name evidence="10" type="ORF">ERICIII_04307</name>
    <name evidence="11" type="ORF">ERICV_04552</name>
</gene>
<evidence type="ECO:0000313" key="11">
    <source>
        <dbReference type="EMBL" id="QHZ53595.1"/>
    </source>
</evidence>
<dbReference type="GO" id="GO:0008777">
    <property type="term" value="F:acetylornithine deacetylase activity"/>
    <property type="evidence" value="ECO:0007669"/>
    <property type="project" value="TreeGrafter"/>
</dbReference>
<organism evidence="10 12">
    <name type="scientific">Paenibacillus larvae subsp. larvae</name>
    <dbReference type="NCBI Taxonomy" id="147375"/>
    <lineage>
        <taxon>Bacteria</taxon>
        <taxon>Bacillati</taxon>
        <taxon>Bacillota</taxon>
        <taxon>Bacilli</taxon>
        <taxon>Bacillales</taxon>
        <taxon>Paenibacillaceae</taxon>
        <taxon>Paenibacillus</taxon>
    </lineage>
</organism>
<protein>
    <submittedName>
        <fullName evidence="10">Putative dipeptidase YtjP</fullName>
    </submittedName>
</protein>
<evidence type="ECO:0000256" key="2">
    <source>
        <dbReference type="ARBA" id="ARBA00006247"/>
    </source>
</evidence>
<dbReference type="EMBL" id="CP019717">
    <property type="protein sequence ID" value="QHZ53595.1"/>
    <property type="molecule type" value="Genomic_DNA"/>
</dbReference>
<sequence>MTQSWKELAESKRDSYIEDAKKLLSIPSTPDPATAGPGKPFGKGIADALEHMLQQARGDGFKAYNVEGYAGCIEYGEGEESIGVLVHMDVVPPGEGWTTPPFAPDIRGGRLYARGAIDDKGPAMAAYYGLKLVKESGLPLSKKIRFIIGTDEENKSLCMKRFKELDTMPEIGFSPDADFPIVHAEKGQLNVDLVFNKKTAGQEQEEDQSFTLRSFGSGHARNIVPDLAEAVLLIRDEKQASRVDRQFKQFLKEKEAEGSFASSGTNEWTLSVKGRAAHGSEPYKGRNAATLLASFLSRFSFAGTAKAFLCFLAERFEEDYYGSALGLASKDEISGKLTVNLGMAYYNSEADVPGRGDIRITVRYPVTGVGQELQKRLADAAASYGFDLQEVEIDPPHHVPVDHPMIQTLQRVYQEQTGHTPRLLAIGGGTYAREMKSGIAFGPLFPGAKDTAHQVDESVGIDEMILSMAIYAQAMYELAK</sequence>
<evidence type="ECO:0000256" key="1">
    <source>
        <dbReference type="ARBA" id="ARBA00001947"/>
    </source>
</evidence>
<dbReference type="GO" id="GO:0006526">
    <property type="term" value="P:L-arginine biosynthetic process"/>
    <property type="evidence" value="ECO:0007669"/>
    <property type="project" value="TreeGrafter"/>
</dbReference>
<dbReference type="Proteomes" id="UP000464330">
    <property type="component" value="Chromosome"/>
</dbReference>
<accession>A0A6C0QXU8</accession>
<dbReference type="NCBIfam" id="TIGR01887">
    <property type="entry name" value="dipeptidaselike"/>
    <property type="match status" value="1"/>
</dbReference>
<evidence type="ECO:0000256" key="8">
    <source>
        <dbReference type="ARBA" id="ARBA00023049"/>
    </source>
</evidence>
<dbReference type="RefSeq" id="WP_023483611.1">
    <property type="nucleotide sequence ID" value="NZ_CP019651.1"/>
</dbReference>
<keyword evidence="4" id="KW-0479">Metal-binding</keyword>
<accession>A0A2L1TI82</accession>
<dbReference type="InterPro" id="IPR011650">
    <property type="entry name" value="Peptidase_M20_dimer"/>
</dbReference>
<accession>A0A8B6WVL0</accession>
<evidence type="ECO:0000256" key="5">
    <source>
        <dbReference type="ARBA" id="ARBA00022801"/>
    </source>
</evidence>
<reference evidence="12" key="1">
    <citation type="submission" date="2017-02" db="EMBL/GenBank/DDBJ databases">
        <title>Delineation of Paenibacillus larvae strains originating from foulbrood outbreaks.</title>
        <authorList>
            <person name="Beims H."/>
            <person name="Bunk B."/>
            <person name="Sproeer C."/>
            <person name="Mohr K.I."/>
            <person name="Pradella S."/>
            <person name="Guenther G."/>
            <person name="Rohde M."/>
            <person name="von der Ohe W."/>
            <person name="Steinert M."/>
        </authorList>
    </citation>
    <scope>NUCLEOTIDE SEQUENCE [LARGE SCALE GENOMIC DNA]</scope>
    <source>
        <strain evidence="12">Eric_III</strain>
    </source>
</reference>
<feature type="domain" description="Peptidase M20 dimerisation" evidence="9">
    <location>
        <begin position="262"/>
        <end position="382"/>
    </location>
</feature>
<keyword evidence="3" id="KW-0645">Protease</keyword>
<evidence type="ECO:0000256" key="3">
    <source>
        <dbReference type="ARBA" id="ARBA00022670"/>
    </source>
</evidence>
<dbReference type="InterPro" id="IPR050072">
    <property type="entry name" value="Peptidase_M20A"/>
</dbReference>
<dbReference type="SUPFAM" id="SSF55031">
    <property type="entry name" value="Bacterial exopeptidase dimerisation domain"/>
    <property type="match status" value="1"/>
</dbReference>
<name>A0A2L1TI82_9BACL</name>
<dbReference type="PANTHER" id="PTHR43808">
    <property type="entry name" value="ACETYLORNITHINE DEACETYLASE"/>
    <property type="match status" value="1"/>
</dbReference>
<dbReference type="GO" id="GO:0008270">
    <property type="term" value="F:zinc ion binding"/>
    <property type="evidence" value="ECO:0007669"/>
    <property type="project" value="InterPro"/>
</dbReference>
<dbReference type="PANTHER" id="PTHR43808:SF31">
    <property type="entry name" value="N-ACETYL-L-CITRULLINE DEACETYLASE"/>
    <property type="match status" value="1"/>
</dbReference>
<evidence type="ECO:0000313" key="12">
    <source>
        <dbReference type="Proteomes" id="UP000239833"/>
    </source>
</evidence>
<dbReference type="STRING" id="147375.BXP28_14750"/>
<dbReference type="Gene3D" id="3.40.630.10">
    <property type="entry name" value="Zn peptidases"/>
    <property type="match status" value="1"/>
</dbReference>
<dbReference type="InterPro" id="IPR036264">
    <property type="entry name" value="Bact_exopeptidase_dim_dom"/>
</dbReference>
<evidence type="ECO:0000313" key="13">
    <source>
        <dbReference type="Proteomes" id="UP000464330"/>
    </source>
</evidence>
<dbReference type="NCBIfam" id="NF005591">
    <property type="entry name" value="PRK07318.1"/>
    <property type="match status" value="1"/>
</dbReference>
<dbReference type="GO" id="GO:0008237">
    <property type="term" value="F:metallopeptidase activity"/>
    <property type="evidence" value="ECO:0007669"/>
    <property type="project" value="UniProtKB-KW"/>
</dbReference>
<evidence type="ECO:0000256" key="6">
    <source>
        <dbReference type="ARBA" id="ARBA00022833"/>
    </source>
</evidence>
<evidence type="ECO:0000313" key="10">
    <source>
        <dbReference type="EMBL" id="AVF28370.1"/>
    </source>
</evidence>
<dbReference type="AlphaFoldDB" id="A0A2L1TI82"/>
<comment type="similarity">
    <text evidence="2">Belongs to the peptidase M20A family.</text>
</comment>
<evidence type="ECO:0000256" key="4">
    <source>
        <dbReference type="ARBA" id="ARBA00022723"/>
    </source>
</evidence>
<comment type="cofactor">
    <cofactor evidence="1">
        <name>Zn(2+)</name>
        <dbReference type="ChEBI" id="CHEBI:29105"/>
    </cofactor>
</comment>
<keyword evidence="8" id="KW-0482">Metalloprotease</keyword>
<dbReference type="InterPro" id="IPR010964">
    <property type="entry name" value="M20A_pepV-rel"/>
</dbReference>
<reference evidence="10 13" key="2">
    <citation type="journal article" date="2020" name="Int. J. Med. Microbiol.">
        <title>Discovery of Paenibacillus larvae ERIC V: Phenotypic and genomic comparison to genotypes ERIC I-IV reveal different inventories of virulence factors which correlate with epidemiological prevalences of American Foulbrood.</title>
        <authorList>
            <person name="Beims H."/>
            <person name="Bunk B."/>
            <person name="Erler S."/>
            <person name="Mohr K.I."/>
            <person name="Sproer C."/>
            <person name="Pradella S."/>
            <person name="Gunther G."/>
            <person name="Rohde M."/>
            <person name="von der Ohe W."/>
            <person name="Steinert M."/>
        </authorList>
    </citation>
    <scope>NUCLEOTIDE SEQUENCE</scope>
    <source>
        <strain evidence="10">Eric_III</strain>
        <strain evidence="11">Eric_V</strain>
    </source>
</reference>
<proteinExistence type="inferred from homology"/>
<keyword evidence="5" id="KW-0378">Hydrolase</keyword>
<dbReference type="EMBL" id="CP019655">
    <property type="protein sequence ID" value="AVF28370.1"/>
    <property type="molecule type" value="Genomic_DNA"/>
</dbReference>
<dbReference type="SUPFAM" id="SSF53187">
    <property type="entry name" value="Zn-dependent exopeptidases"/>
    <property type="match status" value="1"/>
</dbReference>
<dbReference type="Pfam" id="PF07687">
    <property type="entry name" value="M20_dimer"/>
    <property type="match status" value="1"/>
</dbReference>
<dbReference type="Pfam" id="PF01546">
    <property type="entry name" value="Peptidase_M20"/>
    <property type="match status" value="1"/>
</dbReference>
<keyword evidence="6" id="KW-0862">Zinc</keyword>